<dbReference type="EMBL" id="CAJHUB010000750">
    <property type="protein sequence ID" value="CAD7680852.1"/>
    <property type="molecule type" value="Genomic_DNA"/>
</dbReference>
<dbReference type="Gene3D" id="3.90.550.10">
    <property type="entry name" value="Spore Coat Polysaccharide Biosynthesis Protein SpsA, Chain A"/>
    <property type="match status" value="2"/>
</dbReference>
<dbReference type="PANTHER" id="PTHR11675:SF10">
    <property type="entry name" value="POLYPEPTIDE N-ACETYLGALACTOSAMINYLTRANSFERASE 11"/>
    <property type="match status" value="1"/>
</dbReference>
<keyword evidence="3" id="KW-1185">Reference proteome</keyword>
<dbReference type="Proteomes" id="UP000645828">
    <property type="component" value="Unassembled WGS sequence"/>
</dbReference>
<proteinExistence type="predicted"/>
<dbReference type="PANTHER" id="PTHR11675">
    <property type="entry name" value="N-ACETYLGALACTOSAMINYLTRANSFERASE"/>
    <property type="match status" value="1"/>
</dbReference>
<reference evidence="2" key="1">
    <citation type="submission" date="2020-12" db="EMBL/GenBank/DDBJ databases">
        <authorList>
            <consortium name="Molecular Ecology Group"/>
        </authorList>
    </citation>
    <scope>NUCLEOTIDE SEQUENCE</scope>
    <source>
        <strain evidence="2">TBG_1078</strain>
    </source>
</reference>
<dbReference type="GO" id="GO:0005112">
    <property type="term" value="F:Notch binding"/>
    <property type="evidence" value="ECO:0007669"/>
    <property type="project" value="TreeGrafter"/>
</dbReference>
<dbReference type="AlphaFoldDB" id="A0A811YXC4"/>
<dbReference type="GO" id="GO:0008593">
    <property type="term" value="P:regulation of Notch signaling pathway"/>
    <property type="evidence" value="ECO:0007669"/>
    <property type="project" value="TreeGrafter"/>
</dbReference>
<dbReference type="InterPro" id="IPR029044">
    <property type="entry name" value="Nucleotide-diphossugar_trans"/>
</dbReference>
<protein>
    <submittedName>
        <fullName evidence="2">(raccoon dog) hypothetical protein</fullName>
    </submittedName>
</protein>
<sequence>MALLFVYFNFSQMIQFLKNLDIIFNESNHKLRDLGSQIHTLICNCVAYHEGLPDLRNAVCKEKSIWSSRLCKTVHIDSIPACHLHEIASMNNDSDFDDLKGELDKYVPKYLVGNVKVVRNTKCEGLIRGRMIGATHAICRYFCLQLVVLSGTGRIQLGLHFRWDVIPLSELQGPDGNNVPVKSPTMTGGLFAMNRHYFKYWADTRIYNSLRLAHAWLNEYKDSSCLPSPPYTKPPPTYICSLWPVLSKNPARSD</sequence>
<evidence type="ECO:0000313" key="2">
    <source>
        <dbReference type="EMBL" id="CAD7680852.1"/>
    </source>
</evidence>
<keyword evidence="1" id="KW-1015">Disulfide bond</keyword>
<name>A0A811YXC4_NYCPR</name>
<evidence type="ECO:0000256" key="1">
    <source>
        <dbReference type="ARBA" id="ARBA00023157"/>
    </source>
</evidence>
<dbReference type="GO" id="GO:0004653">
    <property type="term" value="F:polypeptide N-acetylgalactosaminyltransferase activity"/>
    <property type="evidence" value="ECO:0007669"/>
    <property type="project" value="TreeGrafter"/>
</dbReference>
<evidence type="ECO:0000313" key="3">
    <source>
        <dbReference type="Proteomes" id="UP000645828"/>
    </source>
</evidence>
<organism evidence="2 3">
    <name type="scientific">Nyctereutes procyonoides</name>
    <name type="common">Raccoon dog</name>
    <name type="synonym">Canis procyonoides</name>
    <dbReference type="NCBI Taxonomy" id="34880"/>
    <lineage>
        <taxon>Eukaryota</taxon>
        <taxon>Metazoa</taxon>
        <taxon>Chordata</taxon>
        <taxon>Craniata</taxon>
        <taxon>Vertebrata</taxon>
        <taxon>Euteleostomi</taxon>
        <taxon>Mammalia</taxon>
        <taxon>Eutheria</taxon>
        <taxon>Laurasiatheria</taxon>
        <taxon>Carnivora</taxon>
        <taxon>Caniformia</taxon>
        <taxon>Canidae</taxon>
        <taxon>Nyctereutes</taxon>
    </lineage>
</organism>
<accession>A0A811YXC4</accession>
<gene>
    <name evidence="2" type="ORF">NYPRO_LOCUS13644</name>
</gene>
<dbReference type="GO" id="GO:0006493">
    <property type="term" value="P:protein O-linked glycosylation"/>
    <property type="evidence" value="ECO:0007669"/>
    <property type="project" value="TreeGrafter"/>
</dbReference>
<comment type="caution">
    <text evidence="2">The sequence shown here is derived from an EMBL/GenBank/DDBJ whole genome shotgun (WGS) entry which is preliminary data.</text>
</comment>
<dbReference type="GO" id="GO:0005794">
    <property type="term" value="C:Golgi apparatus"/>
    <property type="evidence" value="ECO:0007669"/>
    <property type="project" value="TreeGrafter"/>
</dbReference>